<dbReference type="PANTHER" id="PTHR22916">
    <property type="entry name" value="GLYCOSYLTRANSFERASE"/>
    <property type="match status" value="1"/>
</dbReference>
<dbReference type="InterPro" id="IPR029044">
    <property type="entry name" value="Nucleotide-diphossugar_trans"/>
</dbReference>
<sequence>MSNILVSIIVPIYNVEKYLAFCVESLVKQTYKNIEILLIDDGSTDGSGKIADEWAERDSRIKVFHKENGGLSDARNFGVRHASSDWIMFIDSDDYYELFAVEYLVRIKEKYNADLIATALKGVSKHNSFENREITERDISDALHMSKYQALEEMFYSKRFSSSACGKLINKELLLQNAYPEDKLFEDMATTYKHIHNAKNIYIAPIKIYGYFKREGSIVNSKFNEKYLYILDIINDIHSFLNKEYNDNSIKKAANVRSVFLLLELGNTLLRSGMYVDLRDIRKRIWRYKYDFFLNGRVSLKNKIKSLLFLFFPTFYNYIRVKLLN</sequence>
<dbReference type="RefSeq" id="WP_075875656.1">
    <property type="nucleotide sequence ID" value="NZ_MPJJ01000007.1"/>
</dbReference>
<dbReference type="EMBL" id="MPJJ01000007">
    <property type="protein sequence ID" value="OLV27184.1"/>
    <property type="molecule type" value="Genomic_DNA"/>
</dbReference>
<name>A0AB36INB7_HAEPA</name>
<organism evidence="4 5">
    <name type="scientific">Haemophilus parainfluenzae</name>
    <dbReference type="NCBI Taxonomy" id="729"/>
    <lineage>
        <taxon>Bacteria</taxon>
        <taxon>Pseudomonadati</taxon>
        <taxon>Pseudomonadota</taxon>
        <taxon>Gammaproteobacteria</taxon>
        <taxon>Pasteurellales</taxon>
        <taxon>Pasteurellaceae</taxon>
        <taxon>Haemophilus</taxon>
    </lineage>
</organism>
<proteinExistence type="predicted"/>
<evidence type="ECO:0000313" key="4">
    <source>
        <dbReference type="EMBL" id="OLV27184.1"/>
    </source>
</evidence>
<reference evidence="4 5" key="1">
    <citation type="submission" date="2016-11" db="EMBL/GenBank/DDBJ databases">
        <title>Simultaneous identification of Haemophilus influenzae and Haemophilus haemolyticus using TaqMan real-time PCR.</title>
        <authorList>
            <person name="Price E.P."/>
            <person name="Sarovich D.S."/>
            <person name="Harris T.M."/>
            <person name="Spargo J.C."/>
            <person name="Nosworthy E."/>
            <person name="Beissbarth J."/>
            <person name="Chang A.B."/>
            <person name="Smith-Vaughan H.C."/>
        </authorList>
    </citation>
    <scope>NUCLEOTIDE SEQUENCE [LARGE SCALE GENOMIC DNA]</scope>
    <source>
        <strain evidence="4 5">60884 B Hi-2</strain>
    </source>
</reference>
<keyword evidence="2" id="KW-0808">Transferase</keyword>
<keyword evidence="1" id="KW-0328">Glycosyltransferase</keyword>
<comment type="caution">
    <text evidence="4">The sequence shown here is derived from an EMBL/GenBank/DDBJ whole genome shotgun (WGS) entry which is preliminary data.</text>
</comment>
<dbReference type="Pfam" id="PF00535">
    <property type="entry name" value="Glycos_transf_2"/>
    <property type="match status" value="1"/>
</dbReference>
<evidence type="ECO:0000256" key="2">
    <source>
        <dbReference type="ARBA" id="ARBA00022679"/>
    </source>
</evidence>
<accession>A0AB36INB7</accession>
<evidence type="ECO:0000313" key="5">
    <source>
        <dbReference type="Proteomes" id="UP000242412"/>
    </source>
</evidence>
<evidence type="ECO:0000259" key="3">
    <source>
        <dbReference type="Pfam" id="PF00535"/>
    </source>
</evidence>
<evidence type="ECO:0000256" key="1">
    <source>
        <dbReference type="ARBA" id="ARBA00022676"/>
    </source>
</evidence>
<dbReference type="InterPro" id="IPR001173">
    <property type="entry name" value="Glyco_trans_2-like"/>
</dbReference>
<protein>
    <recommendedName>
        <fullName evidence="3">Glycosyltransferase 2-like domain-containing protein</fullName>
    </recommendedName>
</protein>
<dbReference type="CDD" id="cd00761">
    <property type="entry name" value="Glyco_tranf_GTA_type"/>
    <property type="match status" value="1"/>
</dbReference>
<dbReference type="SUPFAM" id="SSF53448">
    <property type="entry name" value="Nucleotide-diphospho-sugar transferases"/>
    <property type="match status" value="1"/>
</dbReference>
<dbReference type="Proteomes" id="UP000242412">
    <property type="component" value="Unassembled WGS sequence"/>
</dbReference>
<dbReference type="AlphaFoldDB" id="A0AB36INB7"/>
<dbReference type="GO" id="GO:0016758">
    <property type="term" value="F:hexosyltransferase activity"/>
    <property type="evidence" value="ECO:0007669"/>
    <property type="project" value="UniProtKB-ARBA"/>
</dbReference>
<dbReference type="PANTHER" id="PTHR22916:SF51">
    <property type="entry name" value="GLYCOSYLTRANSFERASE EPSH-RELATED"/>
    <property type="match status" value="1"/>
</dbReference>
<feature type="domain" description="Glycosyltransferase 2-like" evidence="3">
    <location>
        <begin position="7"/>
        <end position="168"/>
    </location>
</feature>
<dbReference type="Gene3D" id="3.90.550.10">
    <property type="entry name" value="Spore Coat Polysaccharide Biosynthesis Protein SpsA, Chain A"/>
    <property type="match status" value="1"/>
</dbReference>
<gene>
    <name evidence="4" type="ORF">BSO15_05825</name>
</gene>